<reference evidence="1" key="1">
    <citation type="journal article" date="2014" name="Int. J. Syst. Evol. Microbiol.">
        <title>Complete genome sequence of Corynebacterium casei LMG S-19264T (=DSM 44701T), isolated from a smear-ripened cheese.</title>
        <authorList>
            <consortium name="US DOE Joint Genome Institute (JGI-PGF)"/>
            <person name="Walter F."/>
            <person name="Albersmeier A."/>
            <person name="Kalinowski J."/>
            <person name="Ruckert C."/>
        </authorList>
    </citation>
    <scope>NUCLEOTIDE SEQUENCE</scope>
    <source>
        <strain evidence="1">KCTC 12870</strain>
    </source>
</reference>
<dbReference type="AlphaFoldDB" id="A0A8J3DIF5"/>
<protein>
    <submittedName>
        <fullName evidence="1">Uncharacterized protein</fullName>
    </submittedName>
</protein>
<comment type="caution">
    <text evidence="1">The sequence shown here is derived from an EMBL/GenBank/DDBJ whole genome shotgun (WGS) entry which is preliminary data.</text>
</comment>
<reference evidence="1" key="2">
    <citation type="submission" date="2020-09" db="EMBL/GenBank/DDBJ databases">
        <authorList>
            <person name="Sun Q."/>
            <person name="Kim S."/>
        </authorList>
    </citation>
    <scope>NUCLEOTIDE SEQUENCE</scope>
    <source>
        <strain evidence="1">KCTC 12870</strain>
    </source>
</reference>
<dbReference type="EMBL" id="BMXG01000015">
    <property type="protein sequence ID" value="GHC06269.1"/>
    <property type="molecule type" value="Genomic_DNA"/>
</dbReference>
<evidence type="ECO:0000313" key="2">
    <source>
        <dbReference type="Proteomes" id="UP000642829"/>
    </source>
</evidence>
<dbReference type="Proteomes" id="UP000642829">
    <property type="component" value="Unassembled WGS sequence"/>
</dbReference>
<evidence type="ECO:0000313" key="1">
    <source>
        <dbReference type="EMBL" id="GHC06269.1"/>
    </source>
</evidence>
<name>A0A8J3DIF5_9BACT</name>
<sequence length="90" mass="9914">MDIKSGNSLLFLGAVIGVFCLSGCSRSQPVADQVVLAAEQTERGLVGYEVVDYEYPIRVPGTNRFVTMQTKKPLDNPPTYDDYLAWQAAQ</sequence>
<proteinExistence type="predicted"/>
<organism evidence="1 2">
    <name type="scientific">Cerasicoccus arenae</name>
    <dbReference type="NCBI Taxonomy" id="424488"/>
    <lineage>
        <taxon>Bacteria</taxon>
        <taxon>Pseudomonadati</taxon>
        <taxon>Verrucomicrobiota</taxon>
        <taxon>Opitutia</taxon>
        <taxon>Puniceicoccales</taxon>
        <taxon>Cerasicoccaceae</taxon>
        <taxon>Cerasicoccus</taxon>
    </lineage>
</organism>
<gene>
    <name evidence="1" type="ORF">GCM10007047_24210</name>
</gene>
<keyword evidence="2" id="KW-1185">Reference proteome</keyword>
<accession>A0A8J3DIF5</accession>
<dbReference type="RefSeq" id="WP_189515530.1">
    <property type="nucleotide sequence ID" value="NZ_BMXG01000015.1"/>
</dbReference>